<dbReference type="AlphaFoldDB" id="A0A6J6IC02"/>
<dbReference type="SUPFAM" id="SSF55961">
    <property type="entry name" value="Bet v1-like"/>
    <property type="match status" value="1"/>
</dbReference>
<dbReference type="Pfam" id="PF10604">
    <property type="entry name" value="Polyketide_cyc2"/>
    <property type="match status" value="1"/>
</dbReference>
<dbReference type="Gene3D" id="3.30.530.20">
    <property type="match status" value="1"/>
</dbReference>
<dbReference type="InterPro" id="IPR019587">
    <property type="entry name" value="Polyketide_cyclase/dehydratase"/>
</dbReference>
<organism evidence="1">
    <name type="scientific">freshwater metagenome</name>
    <dbReference type="NCBI Taxonomy" id="449393"/>
    <lineage>
        <taxon>unclassified sequences</taxon>
        <taxon>metagenomes</taxon>
        <taxon>ecological metagenomes</taxon>
    </lineage>
</organism>
<sequence>MTSPSNNPREVSVSRVIAADPAAIFAVLADPSKHPIIDGSGSLVHVKGNPSQLVLGDKFSMNMKIGFSYSIKNTVVEYEKDRLIGWRHFGRHVWRYTLEPVDGGTKVTETFDWSGAIIPKVIELQHYPEKHPVAMAKTLERLDTYVTTGEVPGN</sequence>
<dbReference type="EMBL" id="CAEZUP010000101">
    <property type="protein sequence ID" value="CAB4620964.1"/>
    <property type="molecule type" value="Genomic_DNA"/>
</dbReference>
<reference evidence="1" key="1">
    <citation type="submission" date="2020-05" db="EMBL/GenBank/DDBJ databases">
        <authorList>
            <person name="Chiriac C."/>
            <person name="Salcher M."/>
            <person name="Ghai R."/>
            <person name="Kavagutti S V."/>
        </authorList>
    </citation>
    <scope>NUCLEOTIDE SEQUENCE</scope>
</reference>
<protein>
    <submittedName>
        <fullName evidence="1">Unannotated protein</fullName>
    </submittedName>
</protein>
<gene>
    <name evidence="1" type="ORF">UFOPK1835_01780</name>
</gene>
<dbReference type="InterPro" id="IPR023393">
    <property type="entry name" value="START-like_dom_sf"/>
</dbReference>
<name>A0A6J6IC02_9ZZZZ</name>
<accession>A0A6J6IC02</accession>
<evidence type="ECO:0000313" key="1">
    <source>
        <dbReference type="EMBL" id="CAB4620964.1"/>
    </source>
</evidence>
<proteinExistence type="predicted"/>